<protein>
    <submittedName>
        <fullName evidence="3">Lipoprotein LprD</fullName>
    </submittedName>
</protein>
<keyword evidence="4" id="KW-1185">Reference proteome</keyword>
<keyword evidence="2" id="KW-1133">Transmembrane helix</keyword>
<feature type="transmembrane region" description="Helical" evidence="2">
    <location>
        <begin position="34"/>
        <end position="55"/>
    </location>
</feature>
<evidence type="ECO:0000313" key="3">
    <source>
        <dbReference type="EMBL" id="GGC67462.1"/>
    </source>
</evidence>
<keyword evidence="2" id="KW-0812">Transmembrane</keyword>
<feature type="region of interest" description="Disordered" evidence="1">
    <location>
        <begin position="143"/>
        <end position="162"/>
    </location>
</feature>
<feature type="compositionally biased region" description="Basic and acidic residues" evidence="1">
    <location>
        <begin position="151"/>
        <end position="162"/>
    </location>
</feature>
<comment type="caution">
    <text evidence="3">The sequence shown here is derived from an EMBL/GenBank/DDBJ whole genome shotgun (WGS) entry which is preliminary data.</text>
</comment>
<keyword evidence="3" id="KW-0449">Lipoprotein</keyword>
<proteinExistence type="predicted"/>
<organism evidence="3 4">
    <name type="scientific">Hoyosella rhizosphaerae</name>
    <dbReference type="NCBI Taxonomy" id="1755582"/>
    <lineage>
        <taxon>Bacteria</taxon>
        <taxon>Bacillati</taxon>
        <taxon>Actinomycetota</taxon>
        <taxon>Actinomycetes</taxon>
        <taxon>Mycobacteriales</taxon>
        <taxon>Hoyosellaceae</taxon>
        <taxon>Hoyosella</taxon>
    </lineage>
</organism>
<reference evidence="3" key="2">
    <citation type="submission" date="2020-09" db="EMBL/GenBank/DDBJ databases">
        <authorList>
            <person name="Sun Q."/>
            <person name="Zhou Y."/>
        </authorList>
    </citation>
    <scope>NUCLEOTIDE SEQUENCE</scope>
    <source>
        <strain evidence="3">CGMCC 1.15478</strain>
    </source>
</reference>
<reference evidence="3" key="1">
    <citation type="journal article" date="2014" name="Int. J. Syst. Evol. Microbiol.">
        <title>Complete genome sequence of Corynebacterium casei LMG S-19264T (=DSM 44701T), isolated from a smear-ripened cheese.</title>
        <authorList>
            <consortium name="US DOE Joint Genome Institute (JGI-PGF)"/>
            <person name="Walter F."/>
            <person name="Albersmeier A."/>
            <person name="Kalinowski J."/>
            <person name="Ruckert C."/>
        </authorList>
    </citation>
    <scope>NUCLEOTIDE SEQUENCE</scope>
    <source>
        <strain evidence="3">CGMCC 1.15478</strain>
    </source>
</reference>
<keyword evidence="2" id="KW-0472">Membrane</keyword>
<dbReference type="AlphaFoldDB" id="A0A916UBD2"/>
<accession>A0A916UBD2</accession>
<evidence type="ECO:0000256" key="2">
    <source>
        <dbReference type="SAM" id="Phobius"/>
    </source>
</evidence>
<sequence length="162" mass="18313">MWAPSRKSAKACARSQRFYRYRRSVSEQSRSHRVALIAFVVVASAACLALGWWQWQRYDSAAGSAQNLGYALQWPLFAGFFVYAYFRFVRLEKEREAEGDAVDGDPEQPREIPEGLLPPRPTAAPSSTDVDPTLREYNKLLAELADGSDAQPKRTSPERNNQ</sequence>
<name>A0A916UBD2_9ACTN</name>
<dbReference type="EMBL" id="BMJH01000002">
    <property type="protein sequence ID" value="GGC67462.1"/>
    <property type="molecule type" value="Genomic_DNA"/>
</dbReference>
<gene>
    <name evidence="3" type="primary">lprD</name>
    <name evidence="3" type="ORF">GCM10011410_20180</name>
</gene>
<feature type="region of interest" description="Disordered" evidence="1">
    <location>
        <begin position="97"/>
        <end position="132"/>
    </location>
</feature>
<feature type="transmembrane region" description="Helical" evidence="2">
    <location>
        <begin position="67"/>
        <end position="86"/>
    </location>
</feature>
<evidence type="ECO:0000313" key="4">
    <source>
        <dbReference type="Proteomes" id="UP000641514"/>
    </source>
</evidence>
<dbReference type="Proteomes" id="UP000641514">
    <property type="component" value="Unassembled WGS sequence"/>
</dbReference>
<evidence type="ECO:0000256" key="1">
    <source>
        <dbReference type="SAM" id="MobiDB-lite"/>
    </source>
</evidence>